<accession>A0A839ITL4</accession>
<keyword evidence="5" id="KW-0812">Transmembrane</keyword>
<evidence type="ECO:0000256" key="4">
    <source>
        <dbReference type="SAM" id="MobiDB-lite"/>
    </source>
</evidence>
<dbReference type="InterPro" id="IPR011990">
    <property type="entry name" value="TPR-like_helical_dom_sf"/>
</dbReference>
<evidence type="ECO:0000313" key="7">
    <source>
        <dbReference type="EMBL" id="MBB1488020.1"/>
    </source>
</evidence>
<feature type="domain" description="OmpR/PhoB-type" evidence="6">
    <location>
        <begin position="1"/>
        <end position="103"/>
    </location>
</feature>
<dbReference type="InterPro" id="IPR016032">
    <property type="entry name" value="Sig_transdc_resp-reg_C-effctor"/>
</dbReference>
<evidence type="ECO:0000256" key="2">
    <source>
        <dbReference type="PROSITE-ProRule" id="PRU00339"/>
    </source>
</evidence>
<keyword evidence="8" id="KW-1185">Reference proteome</keyword>
<proteinExistence type="predicted"/>
<comment type="caution">
    <text evidence="7">The sequence shown here is derived from an EMBL/GenBank/DDBJ whole genome shotgun (WGS) entry which is preliminary data.</text>
</comment>
<dbReference type="SUPFAM" id="SSF46894">
    <property type="entry name" value="C-terminal effector domain of the bipartite response regulators"/>
    <property type="match status" value="1"/>
</dbReference>
<dbReference type="GO" id="GO:0006355">
    <property type="term" value="P:regulation of DNA-templated transcription"/>
    <property type="evidence" value="ECO:0007669"/>
    <property type="project" value="InterPro"/>
</dbReference>
<feature type="repeat" description="TPR" evidence="2">
    <location>
        <begin position="710"/>
        <end position="743"/>
    </location>
</feature>
<evidence type="ECO:0000256" key="3">
    <source>
        <dbReference type="PROSITE-ProRule" id="PRU01091"/>
    </source>
</evidence>
<dbReference type="SMART" id="SM00862">
    <property type="entry name" value="Trans_reg_C"/>
    <property type="match status" value="1"/>
</dbReference>
<dbReference type="PROSITE" id="PS51755">
    <property type="entry name" value="OMPR_PHOB"/>
    <property type="match status" value="1"/>
</dbReference>
<dbReference type="Gene3D" id="1.10.10.10">
    <property type="entry name" value="Winged helix-like DNA-binding domain superfamily/Winged helix DNA-binding domain"/>
    <property type="match status" value="1"/>
</dbReference>
<keyword evidence="5" id="KW-1133">Transmembrane helix</keyword>
<dbReference type="RefSeq" id="WP_182809797.1">
    <property type="nucleotide sequence ID" value="NZ_JACJFM010000022.1"/>
</dbReference>
<evidence type="ECO:0000313" key="8">
    <source>
        <dbReference type="Proteomes" id="UP000565262"/>
    </source>
</evidence>
<sequence length="855" mass="96594">MRVYQFAHFQFDPDAGCLFFTESDTEQEIILRHKVANLLNYLLEHRERIVSKEELLDKLWDHGDYRENALTQSIRELRKALGDKAQQPVFIRTFPQRGYQWIAEVTIPVIDPACGEMGTGLLNPELSTPGRTNPETTTPESALPEQEKPEQENPERTNSEPAKTLHRAMSGLFITIIALIFLLTSSIWLLKDTLLAGLSSHTFALTGPNTNKTEQHINTGIAARTLDVQGNLNTDQAGPSVLVLPFINETGDTSMAWLELGLSDMLATELQRSYGLNIVSPAVSNHLLLSSEINWPALPVQIRTLLKQEKIDAALFADVRLHNRQQVLDFKVIYADGKAQQGSVSYGSLPASVASVAQQLVYLLQPERKQHHSDSVAGSDPVAAQALAEGIQYLQTEGANQARRYFQASLIVEPDNHWARARMAQIQLLAGQWTFAEKEMELIPDIAREEDAGLNAFIDYWLAELALRRGADDETIRIKQAITSAKRAADHYQMARSYRLKARQAWRDMDWPEHRHWLREASQLMADSSELQTQAENLFYLGNPSNEGLEKSPGNDLRQNQKYLIKALNFYQQLGHQPMIAATQLAIAQNYSLPLSQREDALEQSINLYRQLQQPYELAQALIYAGFYQMQLHNGHKAYALFEQAHALAKQIGASNLLSFTRFYMAFATLDQGLDQTEIAGHGRDAIRLRSAIEQLNEFIADDPAPLLKASSLVFLGWAWTDLGDYEQALSYLHQAREIHQSFNMPITASYASYSIMRIYLEQKNYSAVIALEGEPITTRLQAVYLARAWFEAGQAAQSVRVLQDFRQQLPDLWQKEDSLRLGQYLAAQKGSEIRLGPEPMAHLVYCESDWAMER</sequence>
<keyword evidence="1 3" id="KW-0238">DNA-binding</keyword>
<dbReference type="Pfam" id="PF00486">
    <property type="entry name" value="Trans_reg_C"/>
    <property type="match status" value="1"/>
</dbReference>
<organism evidence="7 8">
    <name type="scientific">Oceanospirillum sediminis</name>
    <dbReference type="NCBI Taxonomy" id="2760088"/>
    <lineage>
        <taxon>Bacteria</taxon>
        <taxon>Pseudomonadati</taxon>
        <taxon>Pseudomonadota</taxon>
        <taxon>Gammaproteobacteria</taxon>
        <taxon>Oceanospirillales</taxon>
        <taxon>Oceanospirillaceae</taxon>
        <taxon>Oceanospirillum</taxon>
    </lineage>
</organism>
<dbReference type="GO" id="GO:0000160">
    <property type="term" value="P:phosphorelay signal transduction system"/>
    <property type="evidence" value="ECO:0007669"/>
    <property type="project" value="InterPro"/>
</dbReference>
<dbReference type="SMART" id="SM00028">
    <property type="entry name" value="TPR"/>
    <property type="match status" value="3"/>
</dbReference>
<feature type="compositionally biased region" description="Polar residues" evidence="4">
    <location>
        <begin position="125"/>
        <end position="140"/>
    </location>
</feature>
<evidence type="ECO:0000256" key="1">
    <source>
        <dbReference type="ARBA" id="ARBA00023125"/>
    </source>
</evidence>
<feature type="transmembrane region" description="Helical" evidence="5">
    <location>
        <begin position="171"/>
        <end position="190"/>
    </location>
</feature>
<dbReference type="PROSITE" id="PS50005">
    <property type="entry name" value="TPR"/>
    <property type="match status" value="1"/>
</dbReference>
<dbReference type="InterPro" id="IPR001867">
    <property type="entry name" value="OmpR/PhoB-type_DNA-bd"/>
</dbReference>
<dbReference type="InterPro" id="IPR036388">
    <property type="entry name" value="WH-like_DNA-bd_sf"/>
</dbReference>
<reference evidence="7 8" key="1">
    <citation type="submission" date="2020-08" db="EMBL/GenBank/DDBJ databases">
        <title>Oceanospirillum sp. nov. isolated from marine sediment.</title>
        <authorList>
            <person name="Ji X."/>
        </authorList>
    </citation>
    <scope>NUCLEOTIDE SEQUENCE [LARGE SCALE GENOMIC DNA]</scope>
    <source>
        <strain evidence="7 8">D5</strain>
    </source>
</reference>
<dbReference type="InterPro" id="IPR019734">
    <property type="entry name" value="TPR_rpt"/>
</dbReference>
<evidence type="ECO:0000259" key="6">
    <source>
        <dbReference type="PROSITE" id="PS51755"/>
    </source>
</evidence>
<dbReference type="EMBL" id="JACJFM010000022">
    <property type="protein sequence ID" value="MBB1488020.1"/>
    <property type="molecule type" value="Genomic_DNA"/>
</dbReference>
<name>A0A839ITL4_9GAMM</name>
<dbReference type="Gene3D" id="1.25.40.10">
    <property type="entry name" value="Tetratricopeptide repeat domain"/>
    <property type="match status" value="2"/>
</dbReference>
<feature type="compositionally biased region" description="Basic and acidic residues" evidence="4">
    <location>
        <begin position="145"/>
        <end position="158"/>
    </location>
</feature>
<gene>
    <name evidence="7" type="ORF">H4O21_15545</name>
</gene>
<keyword evidence="2" id="KW-0802">TPR repeat</keyword>
<feature type="region of interest" description="Disordered" evidence="4">
    <location>
        <begin position="120"/>
        <end position="161"/>
    </location>
</feature>
<feature type="DNA-binding region" description="OmpR/PhoB-type" evidence="3">
    <location>
        <begin position="1"/>
        <end position="103"/>
    </location>
</feature>
<dbReference type="CDD" id="cd00383">
    <property type="entry name" value="trans_reg_C"/>
    <property type="match status" value="1"/>
</dbReference>
<dbReference type="AlphaFoldDB" id="A0A839ITL4"/>
<protein>
    <submittedName>
        <fullName evidence="7">Winged helix-turn-helix domain-containing protein</fullName>
    </submittedName>
</protein>
<dbReference type="GO" id="GO:0003677">
    <property type="term" value="F:DNA binding"/>
    <property type="evidence" value="ECO:0007669"/>
    <property type="project" value="UniProtKB-UniRule"/>
</dbReference>
<dbReference type="Proteomes" id="UP000565262">
    <property type="component" value="Unassembled WGS sequence"/>
</dbReference>
<evidence type="ECO:0000256" key="5">
    <source>
        <dbReference type="SAM" id="Phobius"/>
    </source>
</evidence>
<dbReference type="SUPFAM" id="SSF48452">
    <property type="entry name" value="TPR-like"/>
    <property type="match status" value="2"/>
</dbReference>
<keyword evidence="5" id="KW-0472">Membrane</keyword>